<dbReference type="SUPFAM" id="SSF48452">
    <property type="entry name" value="TPR-like"/>
    <property type="match status" value="1"/>
</dbReference>
<evidence type="ECO:0000313" key="2">
    <source>
        <dbReference type="EMBL" id="KST70361.1"/>
    </source>
</evidence>
<dbReference type="AlphaFoldDB" id="A0A0V8A0S6"/>
<organism evidence="2 3">
    <name type="scientific">Mastigocoleus testarum BC008</name>
    <dbReference type="NCBI Taxonomy" id="371196"/>
    <lineage>
        <taxon>Bacteria</taxon>
        <taxon>Bacillati</taxon>
        <taxon>Cyanobacteriota</taxon>
        <taxon>Cyanophyceae</taxon>
        <taxon>Nostocales</taxon>
        <taxon>Hapalosiphonaceae</taxon>
        <taxon>Mastigocoleus</taxon>
    </lineage>
</organism>
<dbReference type="Proteomes" id="UP000053372">
    <property type="component" value="Unassembled WGS sequence"/>
</dbReference>
<dbReference type="EMBL" id="LMTZ01000001">
    <property type="protein sequence ID" value="KST70361.1"/>
    <property type="molecule type" value="Genomic_DNA"/>
</dbReference>
<protein>
    <recommendedName>
        <fullName evidence="1">Novel STAND NTPase 1 domain-containing protein</fullName>
    </recommendedName>
</protein>
<name>A0A0V8A0S6_9CYAN</name>
<gene>
    <name evidence="2" type="ORF">BC008_45005</name>
</gene>
<dbReference type="Pfam" id="PF20703">
    <property type="entry name" value="nSTAND1"/>
    <property type="match status" value="1"/>
</dbReference>
<dbReference type="InterPro" id="IPR049052">
    <property type="entry name" value="nSTAND1"/>
</dbReference>
<dbReference type="Gene3D" id="1.25.40.10">
    <property type="entry name" value="Tetratricopeptide repeat domain"/>
    <property type="match status" value="1"/>
</dbReference>
<dbReference type="Gene3D" id="3.40.50.300">
    <property type="entry name" value="P-loop containing nucleotide triphosphate hydrolases"/>
    <property type="match status" value="1"/>
</dbReference>
<sequence length="892" mass="103689">MGTEKSENWETTPSNEEVLDELVWTLESSRGEFKLILARCNYLRLRSQLVKRLQSLTNIDIQVLQLQRSDKTLYTTIHAQLQARLKNQLDCKQPEALMVFNLESVSDITQMFSTTNQVREEFRKHFHFPVVLWVTDEVLHQFLHSASDFESWATSIEFSLSTPELIRFLQKDTDALFTSAMAADMYDIGWEMGYLRRREITSALQDLEGRKQKLEPVLKANVEFVQGQNAYLKNQITVALKHYHQSLNFWCRYVACPRDIIYCRDALAKQHSRRKICRVSTMKRKKFTAKLKIGLIMFNIGLCYWEEAQTHRVQSQDDLEKAKSYFQQSINTFTETDRPHLVAKFINSLGEVLRQLKAWRELLSLAENSLGLQQLYGNPIQLAQTYSFFAEVAYQHKCWLDTKHYIYKALHNLSKVKSPPQSHRSLYLMLLAQAENKLGQVPRALKHLQMAADIGIQSNPHQYIQILRSLRSLHWEQKHYLQAFRTKLQERFVEQQYGWRAFVGPGILQSVQQSKLKNFVETRHNNFVETPHVSLRERFANASLHGVAPEIFASGRKRNIEDLLERIARPDYKLIVIHGYPGVGKSSLVQAGLLPAVRQRYLGTQDIVPIQITDYHYWTKQLVDLLLNTLKQKNIIVENQDHSFDNILKLLKKCEEKNIRILLIFDHLEELLSIENLPIKRKLFFHFISKCLNILTVKIIILLRQEYLYILSDINSRYTSSVIHDIYHSDVLYRVGNISINEVKPLIKNLTKLSNFHLEEALIEHLVEELATESVEVSPLELQVLGTQLQTENITTLEQYLNWGPKSRFIQRYIQEVITDCGDENKQAAELVIELLTNNISNFTIQTNTELAEKLSLLAVNLKVKKINIQKSQLNLVLQIFIESGVVSLLSS</sequence>
<dbReference type="OrthoDB" id="433942at2"/>
<dbReference type="InterPro" id="IPR027417">
    <property type="entry name" value="P-loop_NTPase"/>
</dbReference>
<accession>A0A0V8A0S6</accession>
<evidence type="ECO:0000259" key="1">
    <source>
        <dbReference type="Pfam" id="PF20703"/>
    </source>
</evidence>
<evidence type="ECO:0000313" key="3">
    <source>
        <dbReference type="Proteomes" id="UP000053372"/>
    </source>
</evidence>
<feature type="domain" description="Novel STAND NTPase 1" evidence="1">
    <location>
        <begin position="555"/>
        <end position="839"/>
    </location>
</feature>
<keyword evidence="3" id="KW-1185">Reference proteome</keyword>
<dbReference type="InterPro" id="IPR011990">
    <property type="entry name" value="TPR-like_helical_dom_sf"/>
</dbReference>
<proteinExistence type="predicted"/>
<comment type="caution">
    <text evidence="2">The sequence shown here is derived from an EMBL/GenBank/DDBJ whole genome shotgun (WGS) entry which is preliminary data.</text>
</comment>
<dbReference type="RefSeq" id="WP_036264180.1">
    <property type="nucleotide sequence ID" value="NZ_LMTZ01000001.1"/>
</dbReference>
<dbReference type="SUPFAM" id="SSF52540">
    <property type="entry name" value="P-loop containing nucleoside triphosphate hydrolases"/>
    <property type="match status" value="1"/>
</dbReference>
<reference evidence="2 3" key="1">
    <citation type="journal article" date="2015" name="Genome Announc.">
        <title>Draft Genome of the Euendolithic (true boring) Cyanobacterium Mastigocoleus testarum strain BC008.</title>
        <authorList>
            <person name="Guida B.S."/>
            <person name="Garcia-Pichel F."/>
        </authorList>
    </citation>
    <scope>NUCLEOTIDE SEQUENCE [LARGE SCALE GENOMIC DNA]</scope>
    <source>
        <strain evidence="2 3">BC008</strain>
    </source>
</reference>